<dbReference type="VEuPathDB" id="AmoebaDB:FDP41_001505"/>
<dbReference type="SUPFAM" id="SSF48097">
    <property type="entry name" value="Regulator of G-protein signaling, RGS"/>
    <property type="match status" value="1"/>
</dbReference>
<feature type="region of interest" description="Disordered" evidence="1">
    <location>
        <begin position="825"/>
        <end position="848"/>
    </location>
</feature>
<sequence>MSLVNSHALTYPLLSDNLSSLPSHPSRSLSTSHLLNLPVRVLSLQELQPSHVIVGAFNYYSLFVWKKLKIETFPQLMEQVTTNSNWTNLYFTTNYGGINNNSTSTNSSLSSFNNYYFPHVNTPRPFQIICPKNYPCQNLWQLMTFSNTDSTNNFKVVDNMNSKFSFDYRCNLFSDCRYGSLLEYGDAFLMTPFDFSMIVRVNLQVTQKGLFSQRMRPLQVPFELYNPLQMTNSTISSTYNPSDFVAIPVIPSRFIVLDEMNSEMTSDSSRTKPCESTYSTENPFITSSCTYLQLALKHTSVRFMTSCSESALHDVWDGLHGLLNFSQHDIELVQKLLNFQLQVNYSLMNALPHELSRIDSNRVRALWTLSNVAVSNYLWNSTCHYCSSRLCVSENIERTDYFIIVYAIFMGVYYLLFFGFRMYRLPSMKRRLLLPFVTPFALLLFETSWSSVARNACASVMLPFSILIVGFIFTLYFVIVLRNLYLRVLYKFLRQQNSKNISQKEKPYKFYKILASERMGWFLCTAIPSIFMIVFSIPSSVVSSVLFSELILSNRTIFASIALCGCVLALIYLVIDFLTCKKVFRKGIRWFFFFDDPLFIRIDLLSLQLLMILLIIYLILLPLNTPFYPVDLAFATTAFLRMFICIFLMMSSGGLTMTIELFNLILAKKTDTFIIDSVQSLEHLLFKYSCFEELFKDYCTRELNLEHLLFFEELSEIKNSSKISQTTFERLEKVFIDKYSIFEVSLPKKTISQFYKMKEKMKQRSKSTHSHLEEVSPPNILHSSQLFPFSSTTTSLSGHDKIQNATTSTFSPMNSTAQPLHSNHHLETQVASPSSPIPSSPNKEENIHRPQPSILSQQHLQSKQTQQLSQEWVLFHQLNTHHKSSSKLEQRMTILLEQLNIDVVFNLREIFSRFKTTKEFRDWVKKMKKSLSLNVKSLVCPFCAIWN</sequence>
<feature type="transmembrane region" description="Helical" evidence="2">
    <location>
        <begin position="432"/>
        <end position="452"/>
    </location>
</feature>
<gene>
    <name evidence="3" type="ORF">FDP41_001505</name>
</gene>
<accession>A0A6A5BWY8</accession>
<evidence type="ECO:0000313" key="4">
    <source>
        <dbReference type="Proteomes" id="UP000444721"/>
    </source>
</evidence>
<dbReference type="EMBL" id="VFQX01000027">
    <property type="protein sequence ID" value="KAF0979162.1"/>
    <property type="molecule type" value="Genomic_DNA"/>
</dbReference>
<comment type="caution">
    <text evidence="3">The sequence shown here is derived from an EMBL/GenBank/DDBJ whole genome shotgun (WGS) entry which is preliminary data.</text>
</comment>
<dbReference type="OrthoDB" id="10412025at2759"/>
<dbReference type="RefSeq" id="XP_044563875.1">
    <property type="nucleotide sequence ID" value="XM_044704597.1"/>
</dbReference>
<keyword evidence="2" id="KW-1133">Transmembrane helix</keyword>
<reference evidence="3 4" key="1">
    <citation type="journal article" date="2019" name="Sci. Rep.">
        <title>Nanopore sequencing improves the draft genome of the human pathogenic amoeba Naegleria fowleri.</title>
        <authorList>
            <person name="Liechti N."/>
            <person name="Schurch N."/>
            <person name="Bruggmann R."/>
            <person name="Wittwer M."/>
        </authorList>
    </citation>
    <scope>NUCLEOTIDE SEQUENCE [LARGE SCALE GENOMIC DNA]</scope>
    <source>
        <strain evidence="3 4">ATCC 30894</strain>
    </source>
</reference>
<keyword evidence="2" id="KW-0472">Membrane</keyword>
<evidence type="ECO:0008006" key="5">
    <source>
        <dbReference type="Google" id="ProtNLM"/>
    </source>
</evidence>
<keyword evidence="4" id="KW-1185">Reference proteome</keyword>
<feature type="transmembrane region" description="Helical" evidence="2">
    <location>
        <begin position="464"/>
        <end position="485"/>
    </location>
</feature>
<evidence type="ECO:0000256" key="1">
    <source>
        <dbReference type="SAM" id="MobiDB-lite"/>
    </source>
</evidence>
<feature type="transmembrane region" description="Helical" evidence="2">
    <location>
        <begin position="401"/>
        <end position="420"/>
    </location>
</feature>
<proteinExistence type="predicted"/>
<dbReference type="VEuPathDB" id="AmoebaDB:NF0108870"/>
<dbReference type="GeneID" id="68108723"/>
<dbReference type="InterPro" id="IPR036305">
    <property type="entry name" value="RGS_sf"/>
</dbReference>
<feature type="transmembrane region" description="Helical" evidence="2">
    <location>
        <begin position="519"/>
        <end position="537"/>
    </location>
</feature>
<name>A0A6A5BWY8_NAEFO</name>
<dbReference type="Proteomes" id="UP000444721">
    <property type="component" value="Unassembled WGS sequence"/>
</dbReference>
<feature type="transmembrane region" description="Helical" evidence="2">
    <location>
        <begin position="598"/>
        <end position="620"/>
    </location>
</feature>
<evidence type="ECO:0000256" key="2">
    <source>
        <dbReference type="SAM" id="Phobius"/>
    </source>
</evidence>
<protein>
    <recommendedName>
        <fullName evidence="5">RGS domain-containing protein</fullName>
    </recommendedName>
</protein>
<dbReference type="VEuPathDB" id="AmoebaDB:NF0108880"/>
<dbReference type="AlphaFoldDB" id="A0A6A5BWY8"/>
<keyword evidence="2" id="KW-0812">Transmembrane</keyword>
<dbReference type="VEuPathDB" id="AmoebaDB:NfTy_053370"/>
<organism evidence="3 4">
    <name type="scientific">Naegleria fowleri</name>
    <name type="common">Brain eating amoeba</name>
    <dbReference type="NCBI Taxonomy" id="5763"/>
    <lineage>
        <taxon>Eukaryota</taxon>
        <taxon>Discoba</taxon>
        <taxon>Heterolobosea</taxon>
        <taxon>Tetramitia</taxon>
        <taxon>Eutetramitia</taxon>
        <taxon>Vahlkampfiidae</taxon>
        <taxon>Naegleria</taxon>
    </lineage>
</organism>
<evidence type="ECO:0000313" key="3">
    <source>
        <dbReference type="EMBL" id="KAF0979162.1"/>
    </source>
</evidence>
<feature type="transmembrane region" description="Helical" evidence="2">
    <location>
        <begin position="557"/>
        <end position="578"/>
    </location>
</feature>